<evidence type="ECO:0000256" key="3">
    <source>
        <dbReference type="HAMAP-Rule" id="MF_00528"/>
    </source>
</evidence>
<gene>
    <name evidence="4" type="primary">maf</name>
    <name evidence="4" type="ORF">HF861_03070</name>
</gene>
<protein>
    <recommendedName>
        <fullName evidence="3">dTTP/UTP pyrophosphatase</fullName>
        <shortName evidence="3">dTTPase/UTPase</shortName>
        <ecNumber evidence="3">3.6.1.9</ecNumber>
    </recommendedName>
    <alternativeName>
        <fullName evidence="3">Nucleoside triphosphate pyrophosphatase</fullName>
    </alternativeName>
    <alternativeName>
        <fullName evidence="3">Nucleotide pyrophosphatase</fullName>
        <shortName evidence="3">Nucleotide PPase</shortName>
    </alternativeName>
</protein>
<dbReference type="SUPFAM" id="SSF52972">
    <property type="entry name" value="ITPase-like"/>
    <property type="match status" value="1"/>
</dbReference>
<dbReference type="InterPro" id="IPR003697">
    <property type="entry name" value="Maf-like"/>
</dbReference>
<name>A0A7X9NGM2_9FIRM</name>
<dbReference type="Gene3D" id="3.90.950.10">
    <property type="match status" value="1"/>
</dbReference>
<dbReference type="NCBIfam" id="TIGR00172">
    <property type="entry name" value="maf"/>
    <property type="match status" value="1"/>
</dbReference>
<feature type="site" description="Important for substrate specificity" evidence="3">
    <location>
        <position position="69"/>
    </location>
</feature>
<keyword evidence="3" id="KW-0963">Cytoplasm</keyword>
<dbReference type="GO" id="GO:0047429">
    <property type="term" value="F:nucleoside triphosphate diphosphatase activity"/>
    <property type="evidence" value="ECO:0007669"/>
    <property type="project" value="UniProtKB-EC"/>
</dbReference>
<dbReference type="EC" id="3.6.1.9" evidence="3"/>
<keyword evidence="3" id="KW-0546">Nucleotide metabolism</keyword>
<dbReference type="GO" id="GO:0009117">
    <property type="term" value="P:nucleotide metabolic process"/>
    <property type="evidence" value="ECO:0007669"/>
    <property type="project" value="UniProtKB-KW"/>
</dbReference>
<dbReference type="PANTHER" id="PTHR43213:SF5">
    <property type="entry name" value="BIFUNCTIONAL DTTP_UTP PYROPHOSPHATASE_METHYLTRANSFERASE PROTEIN-RELATED"/>
    <property type="match status" value="1"/>
</dbReference>
<evidence type="ECO:0000256" key="1">
    <source>
        <dbReference type="ARBA" id="ARBA00001968"/>
    </source>
</evidence>
<evidence type="ECO:0000313" key="5">
    <source>
        <dbReference type="Proteomes" id="UP000540014"/>
    </source>
</evidence>
<dbReference type="HAMAP" id="MF_00528">
    <property type="entry name" value="Maf"/>
    <property type="match status" value="1"/>
</dbReference>
<comment type="subcellular location">
    <subcellularLocation>
        <location evidence="3">Cytoplasm</location>
    </subcellularLocation>
</comment>
<organism evidence="4 5">
    <name type="scientific">Faecalicoccus pleomorphus</name>
    <dbReference type="NCBI Taxonomy" id="1323"/>
    <lineage>
        <taxon>Bacteria</taxon>
        <taxon>Bacillati</taxon>
        <taxon>Bacillota</taxon>
        <taxon>Erysipelotrichia</taxon>
        <taxon>Erysipelotrichales</taxon>
        <taxon>Erysipelotrichaceae</taxon>
        <taxon>Faecalicoccus</taxon>
    </lineage>
</organism>
<dbReference type="AlphaFoldDB" id="A0A7X9NGM2"/>
<comment type="caution">
    <text evidence="4">The sequence shown here is derived from an EMBL/GenBank/DDBJ whole genome shotgun (WGS) entry which is preliminary data.</text>
</comment>
<dbReference type="InterPro" id="IPR029001">
    <property type="entry name" value="ITPase-like_fam"/>
</dbReference>
<feature type="site" description="Important for substrate specificity" evidence="3">
    <location>
        <position position="11"/>
    </location>
</feature>
<comment type="catalytic activity">
    <reaction evidence="3">
        <text>UTP + H2O = UMP + diphosphate + H(+)</text>
        <dbReference type="Rhea" id="RHEA:29395"/>
        <dbReference type="ChEBI" id="CHEBI:15377"/>
        <dbReference type="ChEBI" id="CHEBI:15378"/>
        <dbReference type="ChEBI" id="CHEBI:33019"/>
        <dbReference type="ChEBI" id="CHEBI:46398"/>
        <dbReference type="ChEBI" id="CHEBI:57865"/>
        <dbReference type="EC" id="3.6.1.9"/>
    </reaction>
</comment>
<comment type="cofactor">
    <cofactor evidence="1 3">
        <name>a divalent metal cation</name>
        <dbReference type="ChEBI" id="CHEBI:60240"/>
    </cofactor>
</comment>
<dbReference type="Proteomes" id="UP000540014">
    <property type="component" value="Unassembled WGS sequence"/>
</dbReference>
<dbReference type="PIRSF" id="PIRSF006305">
    <property type="entry name" value="Maf"/>
    <property type="match status" value="1"/>
</dbReference>
<dbReference type="GO" id="GO:0005737">
    <property type="term" value="C:cytoplasm"/>
    <property type="evidence" value="ECO:0007669"/>
    <property type="project" value="UniProtKB-SubCell"/>
</dbReference>
<keyword evidence="2 3" id="KW-0378">Hydrolase</keyword>
<proteinExistence type="inferred from homology"/>
<evidence type="ECO:0000313" key="4">
    <source>
        <dbReference type="EMBL" id="NME43863.1"/>
    </source>
</evidence>
<dbReference type="EMBL" id="JABAFR010000005">
    <property type="protein sequence ID" value="NME43863.1"/>
    <property type="molecule type" value="Genomic_DNA"/>
</dbReference>
<dbReference type="CDD" id="cd00555">
    <property type="entry name" value="Maf"/>
    <property type="match status" value="1"/>
</dbReference>
<comment type="function">
    <text evidence="3">Nucleoside triphosphate pyrophosphatase that hydrolyzes dTTP and UTP. May have a dual role in cell division arrest and in preventing the incorporation of modified nucleotides into cellular nucleic acids.</text>
</comment>
<comment type="caution">
    <text evidence="3">Lacks conserved residue(s) required for the propagation of feature annotation.</text>
</comment>
<accession>A0A7X9NGM2</accession>
<dbReference type="RefSeq" id="WP_168964841.1">
    <property type="nucleotide sequence ID" value="NZ_JABAFR010000005.1"/>
</dbReference>
<dbReference type="PANTHER" id="PTHR43213">
    <property type="entry name" value="BIFUNCTIONAL DTTP/UTP PYROPHOSPHATASE/METHYLTRANSFERASE PROTEIN-RELATED"/>
    <property type="match status" value="1"/>
</dbReference>
<feature type="site" description="Important for substrate specificity" evidence="3">
    <location>
        <position position="151"/>
    </location>
</feature>
<dbReference type="Pfam" id="PF02545">
    <property type="entry name" value="Maf"/>
    <property type="match status" value="1"/>
</dbReference>
<reference evidence="4 5" key="1">
    <citation type="submission" date="2020-04" db="EMBL/GenBank/DDBJ databases">
        <authorList>
            <person name="Hitch T.C.A."/>
            <person name="Wylensek D."/>
            <person name="Clavel T."/>
        </authorList>
    </citation>
    <scope>NUCLEOTIDE SEQUENCE [LARGE SCALE GENOMIC DNA]</scope>
    <source>
        <strain evidence="4 5">BSM-383-APC-22F</strain>
    </source>
</reference>
<feature type="active site" description="Proton acceptor" evidence="3">
    <location>
        <position position="68"/>
    </location>
</feature>
<comment type="catalytic activity">
    <reaction evidence="3">
        <text>dTTP + H2O = dTMP + diphosphate + H(+)</text>
        <dbReference type="Rhea" id="RHEA:28534"/>
        <dbReference type="ChEBI" id="CHEBI:15377"/>
        <dbReference type="ChEBI" id="CHEBI:15378"/>
        <dbReference type="ChEBI" id="CHEBI:33019"/>
        <dbReference type="ChEBI" id="CHEBI:37568"/>
        <dbReference type="ChEBI" id="CHEBI:63528"/>
        <dbReference type="EC" id="3.6.1.9"/>
    </reaction>
</comment>
<comment type="similarity">
    <text evidence="3">Belongs to the Maf family. YhdE subfamily.</text>
</comment>
<evidence type="ECO:0000256" key="2">
    <source>
        <dbReference type="ARBA" id="ARBA00022801"/>
    </source>
</evidence>
<sequence>MKIILASQSPRRKEILEEIGYQFEVIPSHTQEYFDPALPLEKAIQQVAYQKAADVHAKYPDDLVIGADTVVSFQNKIYGKPKDEQEAFSFLRDFSGKYQEVMTGICFLYKERQLCHTDITKVWFRDLSDEEIWDYIHTHNALDKAGAYGIQDSDFISHIDGSLSNVVGLGKESIVEMMKKISDWQ</sequence>